<sequence length="78" mass="8484">MKALIRKIARYAITILLVIIAVVIIFRAWVFYTESPWTRDARFAADVVAISPDVTGLITGGSGTRQPAGEEGRYAVCG</sequence>
<keyword evidence="3" id="KW-1185">Reference proteome</keyword>
<gene>
    <name evidence="2" type="ORF">NCTC9381_00674</name>
</gene>
<feature type="transmembrane region" description="Helical" evidence="1">
    <location>
        <begin position="12"/>
        <end position="32"/>
    </location>
</feature>
<evidence type="ECO:0000313" key="3">
    <source>
        <dbReference type="Proteomes" id="UP000254640"/>
    </source>
</evidence>
<name>A0A379AAH7_ENTAG</name>
<accession>A0A379AAH7</accession>
<dbReference type="AlphaFoldDB" id="A0A379AAH7"/>
<keyword evidence="1" id="KW-1133">Transmembrane helix</keyword>
<keyword evidence="1" id="KW-0472">Membrane</keyword>
<protein>
    <submittedName>
        <fullName evidence="2">p-hydroxybenzoic acid efflux subunit AaeA</fullName>
    </submittedName>
</protein>
<evidence type="ECO:0000313" key="2">
    <source>
        <dbReference type="EMBL" id="SUB14816.1"/>
    </source>
</evidence>
<proteinExistence type="predicted"/>
<dbReference type="Proteomes" id="UP000254640">
    <property type="component" value="Unassembled WGS sequence"/>
</dbReference>
<organism evidence="2 3">
    <name type="scientific">Enterobacter agglomerans</name>
    <name type="common">Erwinia herbicola</name>
    <name type="synonym">Pantoea agglomerans</name>
    <dbReference type="NCBI Taxonomy" id="549"/>
    <lineage>
        <taxon>Bacteria</taxon>
        <taxon>Pseudomonadati</taxon>
        <taxon>Pseudomonadota</taxon>
        <taxon>Gammaproteobacteria</taxon>
        <taxon>Enterobacterales</taxon>
        <taxon>Erwiniaceae</taxon>
        <taxon>Pantoea</taxon>
        <taxon>Pantoea agglomerans group</taxon>
    </lineage>
</organism>
<evidence type="ECO:0000256" key="1">
    <source>
        <dbReference type="SAM" id="Phobius"/>
    </source>
</evidence>
<dbReference type="EMBL" id="UGSO01000001">
    <property type="protein sequence ID" value="SUB14816.1"/>
    <property type="molecule type" value="Genomic_DNA"/>
</dbReference>
<keyword evidence="1" id="KW-0812">Transmembrane</keyword>
<reference evidence="2 3" key="1">
    <citation type="submission" date="2018-06" db="EMBL/GenBank/DDBJ databases">
        <authorList>
            <consortium name="Pathogen Informatics"/>
            <person name="Doyle S."/>
        </authorList>
    </citation>
    <scope>NUCLEOTIDE SEQUENCE [LARGE SCALE GENOMIC DNA]</scope>
    <source>
        <strain evidence="2 3">NCTC9381</strain>
    </source>
</reference>